<gene>
    <name evidence="1" type="ORF">GCM10022277_29400</name>
</gene>
<dbReference type="RefSeq" id="WP_344799315.1">
    <property type="nucleotide sequence ID" value="NZ_BAABBN010000007.1"/>
</dbReference>
<accession>A0ABP7MV41</accession>
<keyword evidence="2" id="KW-1185">Reference proteome</keyword>
<dbReference type="EMBL" id="BAABBN010000007">
    <property type="protein sequence ID" value="GAA3930813.1"/>
    <property type="molecule type" value="Genomic_DNA"/>
</dbReference>
<protein>
    <recommendedName>
        <fullName evidence="3">Lipoprotein</fullName>
    </recommendedName>
</protein>
<evidence type="ECO:0000313" key="2">
    <source>
        <dbReference type="Proteomes" id="UP001501565"/>
    </source>
</evidence>
<organism evidence="1 2">
    <name type="scientific">Litoribacillus peritrichatus</name>
    <dbReference type="NCBI Taxonomy" id="718191"/>
    <lineage>
        <taxon>Bacteria</taxon>
        <taxon>Pseudomonadati</taxon>
        <taxon>Pseudomonadota</taxon>
        <taxon>Gammaproteobacteria</taxon>
        <taxon>Oceanospirillales</taxon>
        <taxon>Oceanospirillaceae</taxon>
        <taxon>Litoribacillus</taxon>
    </lineage>
</organism>
<proteinExistence type="predicted"/>
<name>A0ABP7MV41_9GAMM</name>
<evidence type="ECO:0000313" key="1">
    <source>
        <dbReference type="EMBL" id="GAA3930813.1"/>
    </source>
</evidence>
<evidence type="ECO:0008006" key="3">
    <source>
        <dbReference type="Google" id="ProtNLM"/>
    </source>
</evidence>
<sequence length="178" mass="19336">MRKLGLIISAVALMQGCSTTDLNKIATDAVSGAIDGVMNSAGGSGSMIPTGSNSRNYSVETENITTQTAKKTRKDYGAITIVRTEANPKKQTRLVLDSCTHPRIGSLRCGGHLFEVTPEGWLKDDPITFNDVNYPELTLAAGTYYIKAHNWDSGQNRFVTGEFTIEPFVTNMVSLELE</sequence>
<comment type="caution">
    <text evidence="1">The sequence shown here is derived from an EMBL/GenBank/DDBJ whole genome shotgun (WGS) entry which is preliminary data.</text>
</comment>
<dbReference type="PROSITE" id="PS51257">
    <property type="entry name" value="PROKAR_LIPOPROTEIN"/>
    <property type="match status" value="1"/>
</dbReference>
<reference evidence="2" key="1">
    <citation type="journal article" date="2019" name="Int. J. Syst. Evol. Microbiol.">
        <title>The Global Catalogue of Microorganisms (GCM) 10K type strain sequencing project: providing services to taxonomists for standard genome sequencing and annotation.</title>
        <authorList>
            <consortium name="The Broad Institute Genomics Platform"/>
            <consortium name="The Broad Institute Genome Sequencing Center for Infectious Disease"/>
            <person name="Wu L."/>
            <person name="Ma J."/>
        </authorList>
    </citation>
    <scope>NUCLEOTIDE SEQUENCE [LARGE SCALE GENOMIC DNA]</scope>
    <source>
        <strain evidence="2">JCM 17551</strain>
    </source>
</reference>
<dbReference type="Proteomes" id="UP001501565">
    <property type="component" value="Unassembled WGS sequence"/>
</dbReference>